<keyword evidence="3 6" id="KW-0812">Transmembrane</keyword>
<dbReference type="RefSeq" id="WP_074912920.1">
    <property type="nucleotide sequence ID" value="NZ_FOVK01000016.1"/>
</dbReference>
<dbReference type="GO" id="GO:0022857">
    <property type="term" value="F:transmembrane transporter activity"/>
    <property type="evidence" value="ECO:0007669"/>
    <property type="project" value="InterPro"/>
</dbReference>
<evidence type="ECO:0000256" key="2">
    <source>
        <dbReference type="ARBA" id="ARBA00022475"/>
    </source>
</evidence>
<sequence length="349" mass="36886">MNNESKKPQGLRAKLANPKINDFLLNYALYIILGILIIAVILYEPSFVSVTNFTNILTQASTRAILAFGVAGLIVLRGTDLSAGRILGITAAISASLLQRLDYASRMYPNLGVLPVVVPLLVAITVGAAFGALNGFGVSKLKLHAFIATLGTQLIAFGLLQTYIDRPPLGAQPISTLDPRYLELVNGAFVIGGVRLPYLIFYAAAIAVIMYVVWNKTTLGKNMFAIGGNPEAAAVSGVNIVKNMMIIFIISGILYGLSGFLEAARIGSVTSNTGANYELDAIAACVVGGVSFSGGVGTIPGVIIGSIILQFLNYGLNYIGINVYLQTIIKGIIIITAVAIDVRKYVAKK</sequence>
<dbReference type="EMBL" id="FOVK01000016">
    <property type="protein sequence ID" value="SFO10378.1"/>
    <property type="molecule type" value="Genomic_DNA"/>
</dbReference>
<evidence type="ECO:0000256" key="4">
    <source>
        <dbReference type="ARBA" id="ARBA00022989"/>
    </source>
</evidence>
<keyword evidence="4 6" id="KW-1133">Transmembrane helix</keyword>
<dbReference type="InterPro" id="IPR001851">
    <property type="entry name" value="ABC_transp_permease"/>
</dbReference>
<dbReference type="NCBIfam" id="NF007014">
    <property type="entry name" value="PRK09478.1"/>
    <property type="match status" value="1"/>
</dbReference>
<protein>
    <submittedName>
        <fullName evidence="7">Methyl-galactoside transport system permease protein</fullName>
    </submittedName>
</protein>
<organism evidence="7 8">
    <name type="scientific">Proteiniclasticum ruminis</name>
    <dbReference type="NCBI Taxonomy" id="398199"/>
    <lineage>
        <taxon>Bacteria</taxon>
        <taxon>Bacillati</taxon>
        <taxon>Bacillota</taxon>
        <taxon>Clostridia</taxon>
        <taxon>Eubacteriales</taxon>
        <taxon>Clostridiaceae</taxon>
        <taxon>Proteiniclasticum</taxon>
    </lineage>
</organism>
<feature type="transmembrane region" description="Helical" evidence="6">
    <location>
        <begin position="321"/>
        <end position="340"/>
    </location>
</feature>
<keyword evidence="8" id="KW-1185">Reference proteome</keyword>
<evidence type="ECO:0000256" key="3">
    <source>
        <dbReference type="ARBA" id="ARBA00022692"/>
    </source>
</evidence>
<feature type="transmembrane region" description="Helical" evidence="6">
    <location>
        <begin position="145"/>
        <end position="164"/>
    </location>
</feature>
<evidence type="ECO:0000256" key="1">
    <source>
        <dbReference type="ARBA" id="ARBA00004651"/>
    </source>
</evidence>
<evidence type="ECO:0000256" key="6">
    <source>
        <dbReference type="SAM" id="Phobius"/>
    </source>
</evidence>
<dbReference type="Proteomes" id="UP000181899">
    <property type="component" value="Unassembled WGS sequence"/>
</dbReference>
<keyword evidence="2" id="KW-1003">Cell membrane</keyword>
<feature type="transmembrane region" description="Helical" evidence="6">
    <location>
        <begin position="113"/>
        <end position="133"/>
    </location>
</feature>
<dbReference type="AlphaFoldDB" id="A0A1I5EFQ1"/>
<feature type="transmembrane region" description="Helical" evidence="6">
    <location>
        <begin position="24"/>
        <end position="44"/>
    </location>
</feature>
<dbReference type="GO" id="GO:0005886">
    <property type="term" value="C:plasma membrane"/>
    <property type="evidence" value="ECO:0007669"/>
    <property type="project" value="UniProtKB-SubCell"/>
</dbReference>
<feature type="transmembrane region" description="Helical" evidence="6">
    <location>
        <begin position="184"/>
        <end position="214"/>
    </location>
</feature>
<feature type="transmembrane region" description="Helical" evidence="6">
    <location>
        <begin position="83"/>
        <end position="101"/>
    </location>
</feature>
<proteinExistence type="predicted"/>
<name>A0A1I5EFQ1_9CLOT</name>
<feature type="transmembrane region" description="Helical" evidence="6">
    <location>
        <begin position="281"/>
        <end position="309"/>
    </location>
</feature>
<dbReference type="PANTHER" id="PTHR32196">
    <property type="entry name" value="ABC TRANSPORTER PERMEASE PROTEIN YPHD-RELATED-RELATED"/>
    <property type="match status" value="1"/>
</dbReference>
<accession>A0A1I5EFQ1</accession>
<dbReference type="OrthoDB" id="9813906at2"/>
<evidence type="ECO:0000313" key="8">
    <source>
        <dbReference type="Proteomes" id="UP000181899"/>
    </source>
</evidence>
<comment type="subcellular location">
    <subcellularLocation>
        <location evidence="1">Cell membrane</location>
        <topology evidence="1">Multi-pass membrane protein</topology>
    </subcellularLocation>
</comment>
<gene>
    <name evidence="7" type="ORF">SAMN04488695_11620</name>
</gene>
<reference evidence="7 8" key="1">
    <citation type="submission" date="2016-10" db="EMBL/GenBank/DDBJ databases">
        <authorList>
            <person name="de Groot N.N."/>
        </authorList>
    </citation>
    <scope>NUCLEOTIDE SEQUENCE [LARGE SCALE GENOMIC DNA]</scope>
    <source>
        <strain evidence="7 8">ML2</strain>
    </source>
</reference>
<dbReference type="PANTHER" id="PTHR32196:SF18">
    <property type="entry name" value="GALACTOSE_METHYL GALACTOSIDE IMPORT PERMEASE PROTEIN MGLC"/>
    <property type="match status" value="1"/>
</dbReference>
<dbReference type="Pfam" id="PF02653">
    <property type="entry name" value="BPD_transp_2"/>
    <property type="match status" value="1"/>
</dbReference>
<dbReference type="CDD" id="cd06579">
    <property type="entry name" value="TM_PBP1_transp_AraH_like"/>
    <property type="match status" value="1"/>
</dbReference>
<evidence type="ECO:0000256" key="5">
    <source>
        <dbReference type="ARBA" id="ARBA00023136"/>
    </source>
</evidence>
<feature type="transmembrane region" description="Helical" evidence="6">
    <location>
        <begin position="244"/>
        <end position="261"/>
    </location>
</feature>
<keyword evidence="5 6" id="KW-0472">Membrane</keyword>
<evidence type="ECO:0000313" key="7">
    <source>
        <dbReference type="EMBL" id="SFO10378.1"/>
    </source>
</evidence>